<dbReference type="InterPro" id="IPR050529">
    <property type="entry name" value="CYP450_sterol_14alpha_dmase"/>
</dbReference>
<dbReference type="Proteomes" id="UP001628179">
    <property type="component" value="Unassembled WGS sequence"/>
</dbReference>
<dbReference type="InterPro" id="IPR002403">
    <property type="entry name" value="Cyt_P450_E_grp-IV"/>
</dbReference>
<reference evidence="9 10" key="1">
    <citation type="submission" date="2024-09" db="EMBL/GenBank/DDBJ databases">
        <title>Itraconazole resistance in Madurella fahalii resulting from another homologue of gene encoding cytochrome P450 14-alpha sterol demethylase (CYP51).</title>
        <authorList>
            <person name="Yoshioka I."/>
            <person name="Fahal A.H."/>
            <person name="Kaneko S."/>
            <person name="Yaguchi T."/>
        </authorList>
    </citation>
    <scope>NUCLEOTIDE SEQUENCE [LARGE SCALE GENOMIC DNA]</scope>
    <source>
        <strain evidence="9 10">IFM 68171</strain>
    </source>
</reference>
<feature type="transmembrane region" description="Helical" evidence="8">
    <location>
        <begin position="12"/>
        <end position="32"/>
    </location>
</feature>
<sequence length="519" mass="58237">MVKLIELLQPLTIIPIAIYGFIGLLALILINACRQCFFRRKTEPPAVFHWIPYIGNAVSYGMDPVAFFSEHRAKCGDIFTFTLFGRKITCYLGIEGNDFILNGKLQDVNAEEIYGPLTTPVFGSDVIYDCPNSKLMEQKKFVKFGLTQKALESHVPLIEKEVLDYITLSPDWKGAAGVVDVAGAMSEITLFTAARTLQGKEVRQKLTAEFAELYHDLDMGFTPVNFLFPWLPLPRNRRRDAAHAKMRAVYESIINQRRKRGLESDAEYDMISNLMHSRYKDGTPVPDKEIAHMMITLLMGGQHSSSSASAWIMLRLAAHPNIAEELFQEQVKNLGRGGKDALPPLQYSDLDKLPLLHNVVKETLRLHGSIHSILRKVKNPLPIPGTPYVVGTDKVLLASPMVTAVSDEFFVDAKSWNPRRWDQAMEGETAEDDTVDYGYGAMSKGTKSPYIPFGAGRHRCIGEKFAYLNLGVIVATIVRNFKLQTMDGREGVVPPTDHTSMFARPPQPSFVRWTRREGS</sequence>
<dbReference type="PRINTS" id="PR00465">
    <property type="entry name" value="EP450IV"/>
</dbReference>
<name>A0ABQ0GD84_9PEZI</name>
<dbReference type="Gene3D" id="1.10.630.10">
    <property type="entry name" value="Cytochrome P450"/>
    <property type="match status" value="1"/>
</dbReference>
<organism evidence="9 10">
    <name type="scientific">Madurella fahalii</name>
    <dbReference type="NCBI Taxonomy" id="1157608"/>
    <lineage>
        <taxon>Eukaryota</taxon>
        <taxon>Fungi</taxon>
        <taxon>Dikarya</taxon>
        <taxon>Ascomycota</taxon>
        <taxon>Pezizomycotina</taxon>
        <taxon>Sordariomycetes</taxon>
        <taxon>Sordariomycetidae</taxon>
        <taxon>Sordariales</taxon>
        <taxon>Sordariales incertae sedis</taxon>
        <taxon>Madurella</taxon>
    </lineage>
</organism>
<dbReference type="PANTHER" id="PTHR24304">
    <property type="entry name" value="CYTOCHROME P450 FAMILY 7"/>
    <property type="match status" value="1"/>
</dbReference>
<keyword evidence="7" id="KW-0560">Oxidoreductase</keyword>
<keyword evidence="4 7" id="KW-0479">Metal-binding</keyword>
<dbReference type="InterPro" id="IPR017972">
    <property type="entry name" value="Cyt_P450_CS"/>
</dbReference>
<evidence type="ECO:0000256" key="4">
    <source>
        <dbReference type="ARBA" id="ARBA00022723"/>
    </source>
</evidence>
<evidence type="ECO:0000256" key="6">
    <source>
        <dbReference type="ARBA" id="ARBA00023033"/>
    </source>
</evidence>
<accession>A0ABQ0GD84</accession>
<keyword evidence="8" id="KW-0472">Membrane</keyword>
<comment type="caution">
    <text evidence="9">The sequence shown here is derived from an EMBL/GenBank/DDBJ whole genome shotgun (WGS) entry which is preliminary data.</text>
</comment>
<dbReference type="CDD" id="cd11042">
    <property type="entry name" value="CYP51-like"/>
    <property type="match status" value="1"/>
</dbReference>
<evidence type="ECO:0000313" key="9">
    <source>
        <dbReference type="EMBL" id="GAB1315694.1"/>
    </source>
</evidence>
<evidence type="ECO:0000256" key="1">
    <source>
        <dbReference type="ARBA" id="ARBA00001971"/>
    </source>
</evidence>
<protein>
    <submittedName>
        <fullName evidence="9">Lanosterol 14-alpha-demethylase</fullName>
    </submittedName>
</protein>
<dbReference type="PROSITE" id="PS00086">
    <property type="entry name" value="CYTOCHROME_P450"/>
    <property type="match status" value="1"/>
</dbReference>
<dbReference type="SUPFAM" id="SSF48264">
    <property type="entry name" value="Cytochrome P450"/>
    <property type="match status" value="1"/>
</dbReference>
<dbReference type="PRINTS" id="PR00385">
    <property type="entry name" value="P450"/>
</dbReference>
<keyword evidence="10" id="KW-1185">Reference proteome</keyword>
<dbReference type="RefSeq" id="XP_070917425.1">
    <property type="nucleotide sequence ID" value="XM_071061324.1"/>
</dbReference>
<dbReference type="InterPro" id="IPR001128">
    <property type="entry name" value="Cyt_P450"/>
</dbReference>
<proteinExistence type="inferred from homology"/>
<comment type="cofactor">
    <cofactor evidence="1">
        <name>heme</name>
        <dbReference type="ChEBI" id="CHEBI:30413"/>
    </cofactor>
</comment>
<evidence type="ECO:0000256" key="2">
    <source>
        <dbReference type="ARBA" id="ARBA00010617"/>
    </source>
</evidence>
<keyword evidence="8" id="KW-0812">Transmembrane</keyword>
<evidence type="ECO:0000313" key="10">
    <source>
        <dbReference type="Proteomes" id="UP001628179"/>
    </source>
</evidence>
<dbReference type="Pfam" id="PF00067">
    <property type="entry name" value="p450"/>
    <property type="match status" value="1"/>
</dbReference>
<evidence type="ECO:0000256" key="7">
    <source>
        <dbReference type="RuleBase" id="RU000461"/>
    </source>
</evidence>
<keyword evidence="6 7" id="KW-0503">Monooxygenase</keyword>
<comment type="similarity">
    <text evidence="2 7">Belongs to the cytochrome P450 family.</text>
</comment>
<keyword evidence="8" id="KW-1133">Transmembrane helix</keyword>
<evidence type="ECO:0000256" key="8">
    <source>
        <dbReference type="SAM" id="Phobius"/>
    </source>
</evidence>
<dbReference type="InterPro" id="IPR036396">
    <property type="entry name" value="Cyt_P450_sf"/>
</dbReference>
<dbReference type="EMBL" id="BAAFSV010000003">
    <property type="protein sequence ID" value="GAB1315694.1"/>
    <property type="molecule type" value="Genomic_DNA"/>
</dbReference>
<evidence type="ECO:0000256" key="3">
    <source>
        <dbReference type="ARBA" id="ARBA00022617"/>
    </source>
</evidence>
<keyword evidence="5 7" id="KW-0408">Iron</keyword>
<dbReference type="PANTHER" id="PTHR24304:SF2">
    <property type="entry name" value="24-HYDROXYCHOLESTEROL 7-ALPHA-HYDROXYLASE"/>
    <property type="match status" value="1"/>
</dbReference>
<dbReference type="GeneID" id="98176647"/>
<keyword evidence="3 7" id="KW-0349">Heme</keyword>
<gene>
    <name evidence="9" type="primary">cyp51A_2</name>
    <name evidence="9" type="ORF">MFIFM68171_05904</name>
</gene>
<evidence type="ECO:0000256" key="5">
    <source>
        <dbReference type="ARBA" id="ARBA00023004"/>
    </source>
</evidence>